<protein>
    <recommendedName>
        <fullName evidence="6">Peptidase S1 domain-containing protein</fullName>
    </recommendedName>
</protein>
<evidence type="ECO:0000256" key="2">
    <source>
        <dbReference type="ARBA" id="ARBA00022729"/>
    </source>
</evidence>
<dbReference type="Proteomes" id="UP000314985">
    <property type="component" value="Chromosome 13"/>
</dbReference>
<feature type="transmembrane region" description="Helical" evidence="5">
    <location>
        <begin position="330"/>
        <end position="351"/>
    </location>
</feature>
<evidence type="ECO:0000256" key="5">
    <source>
        <dbReference type="SAM" id="Phobius"/>
    </source>
</evidence>
<evidence type="ECO:0000313" key="7">
    <source>
        <dbReference type="Ensembl" id="ENSSSCP00070011564.1"/>
    </source>
</evidence>
<keyword evidence="5" id="KW-1133">Transmembrane helix</keyword>
<dbReference type="InterPro" id="IPR043504">
    <property type="entry name" value="Peptidase_S1_PA_chymotrypsin"/>
</dbReference>
<feature type="domain" description="Peptidase S1" evidence="6">
    <location>
        <begin position="91"/>
        <end position="322"/>
    </location>
</feature>
<dbReference type="PANTHER" id="PTHR24253">
    <property type="entry name" value="TRANSMEMBRANE PROTEASE SERINE"/>
    <property type="match status" value="1"/>
</dbReference>
<dbReference type="GO" id="GO:0004252">
    <property type="term" value="F:serine-type endopeptidase activity"/>
    <property type="evidence" value="ECO:0007669"/>
    <property type="project" value="InterPro"/>
</dbReference>
<dbReference type="InterPro" id="IPR018114">
    <property type="entry name" value="TRYPSIN_HIS"/>
</dbReference>
<dbReference type="Pfam" id="PF00089">
    <property type="entry name" value="Trypsin"/>
    <property type="match status" value="1"/>
</dbReference>
<reference evidence="7" key="2">
    <citation type="submission" date="2025-08" db="UniProtKB">
        <authorList>
            <consortium name="Ensembl"/>
        </authorList>
    </citation>
    <scope>IDENTIFICATION</scope>
</reference>
<evidence type="ECO:0000256" key="1">
    <source>
        <dbReference type="ARBA" id="ARBA00022670"/>
    </source>
</evidence>
<dbReference type="InterPro" id="IPR001254">
    <property type="entry name" value="Trypsin_dom"/>
</dbReference>
<keyword evidence="5" id="KW-0472">Membrane</keyword>
<dbReference type="InterPro" id="IPR001314">
    <property type="entry name" value="Peptidase_S1A"/>
</dbReference>
<name>A0A4X1T939_PIG</name>
<evidence type="ECO:0000313" key="8">
    <source>
        <dbReference type="Proteomes" id="UP000314985"/>
    </source>
</evidence>
<dbReference type="PANTHER" id="PTHR24253:SF142">
    <property type="entry name" value="PEPTIDASE S1 DOMAIN-CONTAINING PROTEIN"/>
    <property type="match status" value="1"/>
</dbReference>
<feature type="transmembrane region" description="Helical" evidence="5">
    <location>
        <begin position="12"/>
        <end position="32"/>
    </location>
</feature>
<evidence type="ECO:0000256" key="4">
    <source>
        <dbReference type="ARBA" id="ARBA00023157"/>
    </source>
</evidence>
<keyword evidence="1" id="KW-0645">Protease</keyword>
<keyword evidence="3" id="KW-0378">Hydrolase</keyword>
<evidence type="ECO:0000259" key="6">
    <source>
        <dbReference type="PROSITE" id="PS50240"/>
    </source>
</evidence>
<dbReference type="PROSITE" id="PS50240">
    <property type="entry name" value="TRYPSIN_DOM"/>
    <property type="match status" value="1"/>
</dbReference>
<evidence type="ECO:0000256" key="3">
    <source>
        <dbReference type="ARBA" id="ARBA00022801"/>
    </source>
</evidence>
<dbReference type="AlphaFoldDB" id="A0A4X1T939"/>
<dbReference type="GO" id="GO:0006508">
    <property type="term" value="P:proteolysis"/>
    <property type="evidence" value="ECO:0007669"/>
    <property type="project" value="UniProtKB-KW"/>
</dbReference>
<dbReference type="PRINTS" id="PR00722">
    <property type="entry name" value="CHYMOTRYPSIN"/>
</dbReference>
<dbReference type="SMART" id="SM00020">
    <property type="entry name" value="Tryp_SPc"/>
    <property type="match status" value="1"/>
</dbReference>
<accession>A0A4X1T939</accession>
<keyword evidence="5" id="KW-0812">Transmembrane</keyword>
<organism evidence="7 8">
    <name type="scientific">Sus scrofa</name>
    <name type="common">Pig</name>
    <dbReference type="NCBI Taxonomy" id="9823"/>
    <lineage>
        <taxon>Eukaryota</taxon>
        <taxon>Metazoa</taxon>
        <taxon>Chordata</taxon>
        <taxon>Craniata</taxon>
        <taxon>Vertebrata</taxon>
        <taxon>Euteleostomi</taxon>
        <taxon>Mammalia</taxon>
        <taxon>Eutheria</taxon>
        <taxon>Laurasiatheria</taxon>
        <taxon>Artiodactyla</taxon>
        <taxon>Suina</taxon>
        <taxon>Suidae</taxon>
        <taxon>Sus</taxon>
    </lineage>
</organism>
<dbReference type="Ensembl" id="ENSSSCT00070014023.1">
    <property type="protein sequence ID" value="ENSSSCP00070011564.1"/>
    <property type="gene ID" value="ENSSSCG00070007281.1"/>
</dbReference>
<dbReference type="Gene3D" id="2.40.10.10">
    <property type="entry name" value="Trypsin-like serine proteases"/>
    <property type="match status" value="1"/>
</dbReference>
<sequence length="363" mass="39080">MASWEVPSSRGGFLSLLVWLPVLWLLVLRSWLSENRAGRDGLGWAGLLESGLTVGVLSGGGGGEAGQGAGASPPVTFLLIQGACGHQILGIVNGVPAPERKWPWQVTLQLGSKHKCEGSIIAPRWVLTAAHCVIGFRALEVKLGTTYLYSECESAVVVPVEDIISHENYHGNAFSNDIALLHLAFSVNYSSYIQPVCLPEKGVGMQPGTQCWATGWGRMIEFGEPGWPPYLQEIEQIILPLKKCDDMAQKAANISQNLVQKGMVCGYNKNKGDSGGPLVCEFHDSWVQVGIVSWGVRCGLKEVPAVYTDVSFYKDWIIARMSQASPLDSVGFFILLLCLVLPLGILGTPGYPGLGPSCFSVSH</sequence>
<keyword evidence="4" id="KW-1015">Disulfide bond</keyword>
<dbReference type="PROSITE" id="PS00134">
    <property type="entry name" value="TRYPSIN_HIS"/>
    <property type="match status" value="1"/>
</dbReference>
<dbReference type="SUPFAM" id="SSF50494">
    <property type="entry name" value="Trypsin-like serine proteases"/>
    <property type="match status" value="1"/>
</dbReference>
<reference evidence="7 8" key="1">
    <citation type="submission" date="2017-08" db="EMBL/GenBank/DDBJ databases">
        <title>USMARCv1.0.</title>
        <authorList>
            <person name="Hannum G.I."/>
            <person name="Koren S."/>
            <person name="Schroeder S.G."/>
            <person name="Chin S.C."/>
            <person name="Nonneman D.J."/>
            <person name="Becker S.A."/>
            <person name="Rosen B.D."/>
            <person name="Bickhart D.M."/>
            <person name="Putnam N.H."/>
            <person name="Green R.E."/>
            <person name="Tuggle C.K."/>
            <person name="Liu H."/>
            <person name="Rohrer G.A."/>
            <person name="Warr A."/>
            <person name="Hall R."/>
            <person name="Kim K."/>
            <person name="Hume D.A."/>
            <person name="Talbot R."/>
            <person name="Chow W."/>
            <person name="Howe K."/>
            <person name="Schwartz A.S."/>
            <person name="Watson M."/>
            <person name="Archibald A.L."/>
            <person name="Phillippy A.M."/>
            <person name="Smith T.P.L."/>
        </authorList>
    </citation>
    <scope>NUCLEOTIDE SEQUENCE [LARGE SCALE GENOMIC DNA]</scope>
</reference>
<dbReference type="InterPro" id="IPR009003">
    <property type="entry name" value="Peptidase_S1_PA"/>
</dbReference>
<proteinExistence type="predicted"/>
<keyword evidence="2" id="KW-0732">Signal</keyword>
<dbReference type="CDD" id="cd00190">
    <property type="entry name" value="Tryp_SPc"/>
    <property type="match status" value="1"/>
</dbReference>
<dbReference type="FunFam" id="2.40.10.10:FF:000024">
    <property type="entry name" value="Serine protease 53"/>
    <property type="match status" value="1"/>
</dbReference>